<gene>
    <name evidence="2" type="ORF">E2C06_36850</name>
</gene>
<evidence type="ECO:0000313" key="2">
    <source>
        <dbReference type="EMBL" id="TDH51146.1"/>
    </source>
</evidence>
<dbReference type="AlphaFoldDB" id="A0A4R5PXC4"/>
<dbReference type="RefSeq" id="WP_165982928.1">
    <property type="nucleotide sequence ID" value="NZ_SMSJ01000327.1"/>
</dbReference>
<keyword evidence="3" id="KW-1185">Reference proteome</keyword>
<evidence type="ECO:0000313" key="3">
    <source>
        <dbReference type="Proteomes" id="UP000295096"/>
    </source>
</evidence>
<comment type="caution">
    <text evidence="2">The sequence shown here is derived from an EMBL/GenBank/DDBJ whole genome shotgun (WGS) entry which is preliminary data.</text>
</comment>
<dbReference type="Proteomes" id="UP000295096">
    <property type="component" value="Unassembled WGS sequence"/>
</dbReference>
<evidence type="ECO:0000259" key="1">
    <source>
        <dbReference type="Pfam" id="PF03050"/>
    </source>
</evidence>
<protein>
    <recommendedName>
        <fullName evidence="1">Transposase IS66 central domain-containing protein</fullName>
    </recommendedName>
</protein>
<feature type="non-terminal residue" evidence="2">
    <location>
        <position position="1"/>
    </location>
</feature>
<accession>A0A4R5PXC4</accession>
<dbReference type="InterPro" id="IPR052344">
    <property type="entry name" value="Transposase-related"/>
</dbReference>
<dbReference type="EMBL" id="SMSJ01000327">
    <property type="protein sequence ID" value="TDH51146.1"/>
    <property type="molecule type" value="Genomic_DNA"/>
</dbReference>
<dbReference type="Pfam" id="PF03050">
    <property type="entry name" value="DDE_Tnp_IS66"/>
    <property type="match status" value="1"/>
</dbReference>
<name>A0A4R5PXC4_9PROT</name>
<dbReference type="InterPro" id="IPR004291">
    <property type="entry name" value="Transposase_IS66_central"/>
</dbReference>
<dbReference type="PANTHER" id="PTHR33678">
    <property type="entry name" value="BLL1576 PROTEIN"/>
    <property type="match status" value="1"/>
</dbReference>
<proteinExistence type="predicted"/>
<feature type="domain" description="Transposase IS66 central" evidence="1">
    <location>
        <begin position="37"/>
        <end position="161"/>
    </location>
</feature>
<sequence>PARLATEGALWGAIKAHGLLPGTVIVSDDAGQFALGEHALCWVHAERLVHKLDTFTDQQRAAQTRVCDLIWWYYADLKAYRREPSRRRRAELRARFDRIFQRHTGFVMLDRLLERLHANKTELLQVLDCPEIPLHTNGSENDIRAQVTRRKVNGGTRSDPGRDCRDAFLGLAKTCAKLSISFWDYLGARLGIIGQAGIPYLPDLVRARCQPA</sequence>
<reference evidence="2 3" key="1">
    <citation type="journal article" date="2016" name="J. Microbiol.">
        <title>Dankookia rubra gen. nov., sp. nov., an alphaproteobacterium isolated from sediment of a shallow stream.</title>
        <authorList>
            <person name="Kim W.H."/>
            <person name="Kim D.H."/>
            <person name="Kang K."/>
            <person name="Ahn T.Y."/>
        </authorList>
    </citation>
    <scope>NUCLEOTIDE SEQUENCE [LARGE SCALE GENOMIC DNA]</scope>
    <source>
        <strain evidence="2 3">JCM30602</strain>
    </source>
</reference>
<organism evidence="2 3">
    <name type="scientific">Dankookia rubra</name>
    <dbReference type="NCBI Taxonomy" id="1442381"/>
    <lineage>
        <taxon>Bacteria</taxon>
        <taxon>Pseudomonadati</taxon>
        <taxon>Pseudomonadota</taxon>
        <taxon>Alphaproteobacteria</taxon>
        <taxon>Acetobacterales</taxon>
        <taxon>Roseomonadaceae</taxon>
        <taxon>Dankookia</taxon>
    </lineage>
</organism>